<dbReference type="SUPFAM" id="SSF55486">
    <property type="entry name" value="Metalloproteases ('zincins'), catalytic domain"/>
    <property type="match status" value="1"/>
</dbReference>
<comment type="cofactor">
    <cofactor evidence="12">
        <name>Zn(2+)</name>
        <dbReference type="ChEBI" id="CHEBI:29105"/>
    </cofactor>
    <text evidence="12">Binds 1 zinc ion per subunit.</text>
</comment>
<dbReference type="GO" id="GO:0005615">
    <property type="term" value="C:extracellular space"/>
    <property type="evidence" value="ECO:0007669"/>
    <property type="project" value="InterPro"/>
</dbReference>
<feature type="chain" id="PRO_5009360411" description="Extracellular metalloproteinase" evidence="13">
    <location>
        <begin position="22"/>
        <end position="595"/>
    </location>
</feature>
<evidence type="ECO:0000256" key="2">
    <source>
        <dbReference type="ARBA" id="ARBA00006006"/>
    </source>
</evidence>
<dbReference type="EC" id="3.4.24.-" evidence="13"/>
<evidence type="ECO:0000256" key="14">
    <source>
        <dbReference type="SAM" id="MobiDB-lite"/>
    </source>
</evidence>
<comment type="subcellular location">
    <subcellularLocation>
        <location evidence="1 13">Secreted</location>
    </subcellularLocation>
</comment>
<dbReference type="Gene3D" id="1.10.390.10">
    <property type="entry name" value="Neutral Protease Domain 2"/>
    <property type="match status" value="1"/>
</dbReference>
<keyword evidence="5 12" id="KW-0479">Metal-binding</keyword>
<keyword evidence="4 13" id="KW-0645">Protease</keyword>
<keyword evidence="8 12" id="KW-0862">Zinc</keyword>
<protein>
    <recommendedName>
        <fullName evidence="13">Extracellular metalloproteinase</fullName>
        <ecNumber evidence="13">3.4.24.-</ecNumber>
    </recommendedName>
    <alternativeName>
        <fullName evidence="13">Fungalysin</fullName>
    </alternativeName>
</protein>
<keyword evidence="9 13" id="KW-0482">Metalloprotease</keyword>
<feature type="binding site" evidence="12">
    <location>
        <position position="405"/>
    </location>
    <ligand>
        <name>Zn(2+)</name>
        <dbReference type="ChEBI" id="CHEBI:29105"/>
        <note>catalytic</note>
    </ligand>
</feature>
<proteinExistence type="inferred from homology"/>
<evidence type="ECO:0000259" key="15">
    <source>
        <dbReference type="Pfam" id="PF07504"/>
    </source>
</evidence>
<reference evidence="17" key="1">
    <citation type="submission" date="2014-04" db="EMBL/GenBank/DDBJ databases">
        <title>Evolutionary Origins and Diversification of the Mycorrhizal Mutualists.</title>
        <authorList>
            <consortium name="DOE Joint Genome Institute"/>
            <consortium name="Mycorrhizal Genomics Consortium"/>
            <person name="Kohler A."/>
            <person name="Kuo A."/>
            <person name="Nagy L.G."/>
            <person name="Floudas D."/>
            <person name="Copeland A."/>
            <person name="Barry K.W."/>
            <person name="Cichocki N."/>
            <person name="Veneault-Fourrey C."/>
            <person name="LaButti K."/>
            <person name="Lindquist E.A."/>
            <person name="Lipzen A."/>
            <person name="Lundell T."/>
            <person name="Morin E."/>
            <person name="Murat C."/>
            <person name="Riley R."/>
            <person name="Ohm R."/>
            <person name="Sun H."/>
            <person name="Tunlid A."/>
            <person name="Henrissat B."/>
            <person name="Grigoriev I.V."/>
            <person name="Hibbett D.S."/>
            <person name="Martin F."/>
        </authorList>
    </citation>
    <scope>NUCLEOTIDE SEQUENCE [LARGE SCALE GENOMIC DNA]</scope>
    <source>
        <strain evidence="17">FD-334 SS-4</strain>
    </source>
</reference>
<feature type="signal peptide" evidence="13">
    <location>
        <begin position="1"/>
        <end position="21"/>
    </location>
</feature>
<organism evidence="16 17">
    <name type="scientific">Hypholoma sublateritium (strain FD-334 SS-4)</name>
    <dbReference type="NCBI Taxonomy" id="945553"/>
    <lineage>
        <taxon>Eukaryota</taxon>
        <taxon>Fungi</taxon>
        <taxon>Dikarya</taxon>
        <taxon>Basidiomycota</taxon>
        <taxon>Agaricomycotina</taxon>
        <taxon>Agaricomycetes</taxon>
        <taxon>Agaricomycetidae</taxon>
        <taxon>Agaricales</taxon>
        <taxon>Agaricineae</taxon>
        <taxon>Strophariaceae</taxon>
        <taxon>Hypholoma</taxon>
    </lineage>
</organism>
<dbReference type="InterPro" id="IPR027268">
    <property type="entry name" value="Peptidase_M4/M1_CTD_sf"/>
</dbReference>
<feature type="binding site" evidence="12">
    <location>
        <position position="430"/>
    </location>
    <ligand>
        <name>Zn(2+)</name>
        <dbReference type="ChEBI" id="CHEBI:29105"/>
        <note>catalytic</note>
    </ligand>
</feature>
<dbReference type="Proteomes" id="UP000054270">
    <property type="component" value="Unassembled WGS sequence"/>
</dbReference>
<keyword evidence="10 13" id="KW-0865">Zymogen</keyword>
<dbReference type="InterPro" id="IPR001842">
    <property type="entry name" value="Peptidase_M36"/>
</dbReference>
<dbReference type="PANTHER" id="PTHR33478:SF1">
    <property type="entry name" value="EXTRACELLULAR METALLOPROTEINASE MEP"/>
    <property type="match status" value="1"/>
</dbReference>
<dbReference type="CDD" id="cd09596">
    <property type="entry name" value="M36"/>
    <property type="match status" value="1"/>
</dbReference>
<evidence type="ECO:0000256" key="3">
    <source>
        <dbReference type="ARBA" id="ARBA00022525"/>
    </source>
</evidence>
<evidence type="ECO:0000256" key="10">
    <source>
        <dbReference type="ARBA" id="ARBA00023145"/>
    </source>
</evidence>
<evidence type="ECO:0000256" key="5">
    <source>
        <dbReference type="ARBA" id="ARBA00022723"/>
    </source>
</evidence>
<evidence type="ECO:0000256" key="8">
    <source>
        <dbReference type="ARBA" id="ARBA00022833"/>
    </source>
</evidence>
<keyword evidence="6 13" id="KW-0732">Signal</keyword>
<evidence type="ECO:0000256" key="7">
    <source>
        <dbReference type="ARBA" id="ARBA00022801"/>
    </source>
</evidence>
<evidence type="ECO:0000256" key="11">
    <source>
        <dbReference type="PIRSR" id="PIRSR601842-1"/>
    </source>
</evidence>
<dbReference type="Gene3D" id="3.10.170.10">
    <property type="match status" value="1"/>
</dbReference>
<name>A0A0D2M7V6_HYPSF</name>
<dbReference type="OrthoDB" id="3227768at2759"/>
<dbReference type="AlphaFoldDB" id="A0A0D2M7V6"/>
<keyword evidence="7 13" id="KW-0378">Hydrolase</keyword>
<feature type="binding site" evidence="12">
    <location>
        <position position="224"/>
    </location>
    <ligand>
        <name>Zn(2+)</name>
        <dbReference type="ChEBI" id="CHEBI:29105"/>
        <note>catalytic</note>
    </ligand>
</feature>
<dbReference type="PRINTS" id="PR00999">
    <property type="entry name" value="FUNGALYSIN"/>
</dbReference>
<feature type="domain" description="FTP" evidence="15">
    <location>
        <begin position="107"/>
        <end position="140"/>
    </location>
</feature>
<feature type="compositionally biased region" description="Low complexity" evidence="14">
    <location>
        <begin position="259"/>
        <end position="285"/>
    </location>
</feature>
<dbReference type="Pfam" id="PF07504">
    <property type="entry name" value="FTP"/>
    <property type="match status" value="1"/>
</dbReference>
<comment type="similarity">
    <text evidence="2 13">Belongs to the peptidase M36 family.</text>
</comment>
<dbReference type="InterPro" id="IPR011096">
    <property type="entry name" value="FTP_domain"/>
</dbReference>
<evidence type="ECO:0000313" key="17">
    <source>
        <dbReference type="Proteomes" id="UP000054270"/>
    </source>
</evidence>
<keyword evidence="17" id="KW-1185">Reference proteome</keyword>
<dbReference type="OMA" id="AENDMSY"/>
<dbReference type="GO" id="GO:0008270">
    <property type="term" value="F:zinc ion binding"/>
    <property type="evidence" value="ECO:0007669"/>
    <property type="project" value="InterPro"/>
</dbReference>
<dbReference type="InterPro" id="IPR050371">
    <property type="entry name" value="Fungal_virulence_M36"/>
</dbReference>
<feature type="binding site" evidence="12">
    <location>
        <position position="401"/>
    </location>
    <ligand>
        <name>Zn(2+)</name>
        <dbReference type="ChEBI" id="CHEBI:29105"/>
        <note>catalytic</note>
    </ligand>
</feature>
<feature type="active site" evidence="11">
    <location>
        <position position="402"/>
    </location>
</feature>
<evidence type="ECO:0000256" key="4">
    <source>
        <dbReference type="ARBA" id="ARBA00022670"/>
    </source>
</evidence>
<feature type="region of interest" description="Disordered" evidence="14">
    <location>
        <begin position="23"/>
        <end position="53"/>
    </location>
</feature>
<sequence>MHSLLKLLPVALFLIPGPAHAVDRKHPTHRTTHGLPVQLRSGESTEPYHPPTSFETYGAGVSHPLSGRAAFNLQNAAVAYATSKLTASNGNAVVYTSGYSGDVVQNAYLVQTHDGVPFSNAVANVAFNKNNSVISFGSSFVTPNFITASVPTVTFAAASAAAAAQLNGTYNNSPVSVEYYVTPNGSAALVYTFEIQNIALGTWYRAFIDAHSAQFVSALSYVAHATYTAIPVSQQDPTGGFANIVDPEDYTASPLGWQNSGSGSNSTGNNAISWKGTSAGTTTQSSAPDVFAYEQNPALAPSAPQNVDAARVNAFYVANTLHDIFYQYGFTETTFNFQNSNQGRGGSQSDALSISVQDASGINDISFATPPDGTPAILRSFVWNYTTPNRDGALDNDLLIHEITHGLTNRLTGGGTARCLKTVEALALGEGWSDAMANWAAKNSSATPDFVIGKYVTNSTAGLRTYPYSTSLTTNPLLYSSLQTLTEPHGTGELWANALYQVYAGLVAAHGWSPTARTNPDGKEGNIVWMHLFVDALGLQPCSPTFLNGRDAVIQADVNRYAGANACTIWRAFASRGLGVNAANYVDDFTVPSGC</sequence>
<dbReference type="GO" id="GO:0006508">
    <property type="term" value="P:proteolysis"/>
    <property type="evidence" value="ECO:0007669"/>
    <property type="project" value="UniProtKB-KW"/>
</dbReference>
<keyword evidence="3 13" id="KW-0964">Secreted</keyword>
<dbReference type="Pfam" id="PF02128">
    <property type="entry name" value="Peptidase_M36"/>
    <property type="match status" value="1"/>
</dbReference>
<accession>A0A0D2M7V6</accession>
<evidence type="ECO:0000256" key="1">
    <source>
        <dbReference type="ARBA" id="ARBA00004613"/>
    </source>
</evidence>
<evidence type="ECO:0000313" key="16">
    <source>
        <dbReference type="EMBL" id="KJA19338.1"/>
    </source>
</evidence>
<evidence type="ECO:0000256" key="13">
    <source>
        <dbReference type="RuleBase" id="RU364017"/>
    </source>
</evidence>
<dbReference type="PANTHER" id="PTHR33478">
    <property type="entry name" value="EXTRACELLULAR METALLOPROTEINASE MEP"/>
    <property type="match status" value="1"/>
</dbReference>
<dbReference type="EMBL" id="KN817579">
    <property type="protein sequence ID" value="KJA19338.1"/>
    <property type="molecule type" value="Genomic_DNA"/>
</dbReference>
<evidence type="ECO:0000256" key="6">
    <source>
        <dbReference type="ARBA" id="ARBA00022729"/>
    </source>
</evidence>
<feature type="region of interest" description="Disordered" evidence="14">
    <location>
        <begin position="255"/>
        <end position="285"/>
    </location>
</feature>
<evidence type="ECO:0000256" key="9">
    <source>
        <dbReference type="ARBA" id="ARBA00023049"/>
    </source>
</evidence>
<evidence type="ECO:0000256" key="12">
    <source>
        <dbReference type="PIRSR" id="PIRSR601842-2"/>
    </source>
</evidence>
<gene>
    <name evidence="16" type="ORF">HYPSUDRAFT_143856</name>
</gene>
<dbReference type="GO" id="GO:0004222">
    <property type="term" value="F:metalloendopeptidase activity"/>
    <property type="evidence" value="ECO:0007669"/>
    <property type="project" value="InterPro"/>
</dbReference>